<dbReference type="Pfam" id="PF24035">
    <property type="entry name" value="DUF7344"/>
    <property type="match status" value="1"/>
</dbReference>
<evidence type="ECO:0000313" key="4">
    <source>
        <dbReference type="Proteomes" id="UP001268864"/>
    </source>
</evidence>
<comment type="caution">
    <text evidence="3">The sequence shown here is derived from an EMBL/GenBank/DDBJ whole genome shotgun (WGS) entry which is preliminary data.</text>
</comment>
<evidence type="ECO:0000313" key="3">
    <source>
        <dbReference type="EMBL" id="MDS0281051.1"/>
    </source>
</evidence>
<feature type="region of interest" description="Disordered" evidence="1">
    <location>
        <begin position="1"/>
        <end position="20"/>
    </location>
</feature>
<dbReference type="Proteomes" id="UP001268864">
    <property type="component" value="Unassembled WGS sequence"/>
</dbReference>
<evidence type="ECO:0000259" key="2">
    <source>
        <dbReference type="Pfam" id="PF24035"/>
    </source>
</evidence>
<organism evidence="3 4">
    <name type="scientific">Haloarcula onubensis</name>
    <dbReference type="NCBI Taxonomy" id="2950539"/>
    <lineage>
        <taxon>Archaea</taxon>
        <taxon>Methanobacteriati</taxon>
        <taxon>Methanobacteriota</taxon>
        <taxon>Stenosarchaea group</taxon>
        <taxon>Halobacteria</taxon>
        <taxon>Halobacteriales</taxon>
        <taxon>Haloarculaceae</taxon>
        <taxon>Haloarcula</taxon>
    </lineage>
</organism>
<dbReference type="RefSeq" id="WP_310898889.1">
    <property type="nucleotide sequence ID" value="NZ_JAMQOS010000001.1"/>
</dbReference>
<reference evidence="3 4" key="1">
    <citation type="submission" date="2022-06" db="EMBL/GenBank/DDBJ databases">
        <title>Halomicroarcula sp. a new haloarchaeum isolate from saline soil.</title>
        <authorList>
            <person name="Strakova D."/>
            <person name="Galisteo C."/>
            <person name="Sanchez-Porro C."/>
            <person name="Ventosa A."/>
        </authorList>
    </citation>
    <scope>NUCLEOTIDE SEQUENCE [LARGE SCALE GENOMIC DNA]</scope>
    <source>
        <strain evidence="3 4">S3CR25-11</strain>
    </source>
</reference>
<proteinExistence type="predicted"/>
<dbReference type="EMBL" id="JAMQOS010000001">
    <property type="protein sequence ID" value="MDS0281051.1"/>
    <property type="molecule type" value="Genomic_DNA"/>
</dbReference>
<gene>
    <name evidence="3" type="ORF">NDI86_02885</name>
</gene>
<dbReference type="InterPro" id="IPR036388">
    <property type="entry name" value="WH-like_DNA-bd_sf"/>
</dbReference>
<feature type="domain" description="DUF7344" evidence="2">
    <location>
        <begin position="32"/>
        <end position="110"/>
    </location>
</feature>
<dbReference type="Gene3D" id="1.10.10.10">
    <property type="entry name" value="Winged helix-like DNA-binding domain superfamily/Winged helix DNA-binding domain"/>
    <property type="match status" value="1"/>
</dbReference>
<sequence>MSDQQSGPRGEQWRGMTPLDRGLTTPMIDDVFEALSDWRRRAVCRYLATSEDTGVDVETLAAAVAARGRASEVTDADTSVEAVERALVETHLPELDRIGLLDFDERSRAVHYWGLATVEKWAEHADAVTQRTEF</sequence>
<evidence type="ECO:0000256" key="1">
    <source>
        <dbReference type="SAM" id="MobiDB-lite"/>
    </source>
</evidence>
<accession>A0ABU2FL23</accession>
<keyword evidence="4" id="KW-1185">Reference proteome</keyword>
<dbReference type="InterPro" id="IPR055768">
    <property type="entry name" value="DUF7344"/>
</dbReference>
<name>A0ABU2FL23_9EURY</name>
<protein>
    <submittedName>
        <fullName evidence="3">ArsR family transcriptional regulator</fullName>
    </submittedName>
</protein>